<protein>
    <submittedName>
        <fullName evidence="2">UrcA family protein</fullName>
    </submittedName>
</protein>
<dbReference type="InterPro" id="IPR030972">
    <property type="entry name" value="UrcA_uranyl"/>
</dbReference>
<evidence type="ECO:0000313" key="2">
    <source>
        <dbReference type="EMBL" id="SDL64986.1"/>
    </source>
</evidence>
<dbReference type="NCBIfam" id="TIGR04433">
    <property type="entry name" value="UrcA_uranyl"/>
    <property type="match status" value="1"/>
</dbReference>
<dbReference type="EMBL" id="FNHG01000001">
    <property type="protein sequence ID" value="SDL64986.1"/>
    <property type="molecule type" value="Genomic_DNA"/>
</dbReference>
<reference evidence="2 3" key="1">
    <citation type="submission" date="2016-10" db="EMBL/GenBank/DDBJ databases">
        <authorList>
            <person name="de Groot N.N."/>
        </authorList>
    </citation>
    <scope>NUCLEOTIDE SEQUENCE [LARGE SCALE GENOMIC DNA]</scope>
    <source>
        <strain evidence="2 3">DSM 16077</strain>
    </source>
</reference>
<gene>
    <name evidence="2" type="ORF">SAMN04488568_101197</name>
</gene>
<dbReference type="Proteomes" id="UP000199759">
    <property type="component" value="Unassembled WGS sequence"/>
</dbReference>
<feature type="signal peptide" evidence="1">
    <location>
        <begin position="1"/>
        <end position="26"/>
    </location>
</feature>
<feature type="chain" id="PRO_5011644184" evidence="1">
    <location>
        <begin position="27"/>
        <end position="115"/>
    </location>
</feature>
<dbReference type="AlphaFoldDB" id="A0A1G9LSN5"/>
<keyword evidence="3" id="KW-1185">Reference proteome</keyword>
<proteinExistence type="predicted"/>
<evidence type="ECO:0000313" key="3">
    <source>
        <dbReference type="Proteomes" id="UP000199759"/>
    </source>
</evidence>
<name>A0A1G9LSN5_9PROT</name>
<dbReference type="RefSeq" id="WP_091765383.1">
    <property type="nucleotide sequence ID" value="NZ_FNHG01000001.1"/>
</dbReference>
<accession>A0A1G9LSN5</accession>
<organism evidence="2 3">
    <name type="scientific">Maricaulis salignorans</name>
    <dbReference type="NCBI Taxonomy" id="144026"/>
    <lineage>
        <taxon>Bacteria</taxon>
        <taxon>Pseudomonadati</taxon>
        <taxon>Pseudomonadota</taxon>
        <taxon>Alphaproteobacteria</taxon>
        <taxon>Maricaulales</taxon>
        <taxon>Maricaulaceae</taxon>
        <taxon>Maricaulis</taxon>
    </lineage>
</organism>
<keyword evidence="1" id="KW-0732">Signal</keyword>
<evidence type="ECO:0000256" key="1">
    <source>
        <dbReference type="SAM" id="SignalP"/>
    </source>
</evidence>
<sequence>MMHSTRPFALAGAVFMLLGAAPAVQAQSANVFTFQTDQATLRTETGILETYERLVTQTGQYCEQFDLGAMSEQCETEVLAAAVAQVDSPGLAALHAARLAEQALRARQDAATPTS</sequence>